<reference evidence="2 3" key="1">
    <citation type="submission" date="2018-06" db="EMBL/GenBank/DDBJ databases">
        <title>Comparative genomics reveals the genomic features of Rhizophagus irregularis, R. cerebriforme, R. diaphanum and Gigaspora rosea, and their symbiotic lifestyle signature.</title>
        <authorList>
            <person name="Morin E."/>
            <person name="San Clemente H."/>
            <person name="Chen E.C.H."/>
            <person name="De La Providencia I."/>
            <person name="Hainaut M."/>
            <person name="Kuo A."/>
            <person name="Kohler A."/>
            <person name="Murat C."/>
            <person name="Tang N."/>
            <person name="Roy S."/>
            <person name="Loubradou J."/>
            <person name="Henrissat B."/>
            <person name="Grigoriev I.V."/>
            <person name="Corradi N."/>
            <person name="Roux C."/>
            <person name="Martin F.M."/>
        </authorList>
    </citation>
    <scope>NUCLEOTIDE SEQUENCE [LARGE SCALE GENOMIC DNA]</scope>
    <source>
        <strain evidence="2 3">DAOM 227022</strain>
    </source>
</reference>
<feature type="compositionally biased region" description="Acidic residues" evidence="1">
    <location>
        <begin position="116"/>
        <end position="127"/>
    </location>
</feature>
<dbReference type="EMBL" id="QKYT01000201">
    <property type="protein sequence ID" value="RIA89894.1"/>
    <property type="molecule type" value="Genomic_DNA"/>
</dbReference>
<proteinExistence type="predicted"/>
<dbReference type="AlphaFoldDB" id="A0A397T4B1"/>
<feature type="compositionally biased region" description="Basic and acidic residues" evidence="1">
    <location>
        <begin position="128"/>
        <end position="137"/>
    </location>
</feature>
<evidence type="ECO:0000313" key="3">
    <source>
        <dbReference type="Proteomes" id="UP000265703"/>
    </source>
</evidence>
<keyword evidence="3" id="KW-1185">Reference proteome</keyword>
<gene>
    <name evidence="2" type="ORF">C1645_824134</name>
</gene>
<protein>
    <submittedName>
        <fullName evidence="2">Uncharacterized protein</fullName>
    </submittedName>
</protein>
<dbReference type="OrthoDB" id="2307220at2759"/>
<evidence type="ECO:0000313" key="2">
    <source>
        <dbReference type="EMBL" id="RIA89894.1"/>
    </source>
</evidence>
<name>A0A397T4B1_9GLOM</name>
<sequence length="208" mass="23985">MYQTYTDRLISPRPRKYLNILLKPLITSLTCPIYKKQIMCDNTIILHQFEDTPVKDTNNILQDTNCSLRYANTGYLKILSSLQVNMDTIQNTIVEAKLFEITTGLEDLSLVKVSHEEDDDNNDDDDSLQERVDKQNEDTNFEDAVAELKEIISNSQYLSSHVFPIRIDDINDRKATSPILRAQNPIPFNKPFMNNNYKNDTSSFSVKI</sequence>
<evidence type="ECO:0000256" key="1">
    <source>
        <dbReference type="SAM" id="MobiDB-lite"/>
    </source>
</evidence>
<organism evidence="2 3">
    <name type="scientific">Glomus cerebriforme</name>
    <dbReference type="NCBI Taxonomy" id="658196"/>
    <lineage>
        <taxon>Eukaryota</taxon>
        <taxon>Fungi</taxon>
        <taxon>Fungi incertae sedis</taxon>
        <taxon>Mucoromycota</taxon>
        <taxon>Glomeromycotina</taxon>
        <taxon>Glomeromycetes</taxon>
        <taxon>Glomerales</taxon>
        <taxon>Glomeraceae</taxon>
        <taxon>Glomus</taxon>
    </lineage>
</organism>
<feature type="region of interest" description="Disordered" evidence="1">
    <location>
        <begin position="115"/>
        <end position="139"/>
    </location>
</feature>
<accession>A0A397T4B1</accession>
<comment type="caution">
    <text evidence="2">The sequence shown here is derived from an EMBL/GenBank/DDBJ whole genome shotgun (WGS) entry which is preliminary data.</text>
</comment>
<dbReference type="Proteomes" id="UP000265703">
    <property type="component" value="Unassembled WGS sequence"/>
</dbReference>